<dbReference type="PROSITE" id="PS00183">
    <property type="entry name" value="UBC_1"/>
    <property type="match status" value="1"/>
</dbReference>
<dbReference type="Pfam" id="PF00179">
    <property type="entry name" value="UQ_con"/>
    <property type="match status" value="1"/>
</dbReference>
<dbReference type="InterPro" id="IPR016135">
    <property type="entry name" value="UBQ-conjugating_enzyme/RWD"/>
</dbReference>
<keyword evidence="3" id="KW-0547">Nucleotide-binding</keyword>
<keyword evidence="10" id="KW-1185">Reference proteome</keyword>
<dbReference type="SUPFAM" id="SSF54495">
    <property type="entry name" value="UBC-like"/>
    <property type="match status" value="1"/>
</dbReference>
<evidence type="ECO:0000256" key="5">
    <source>
        <dbReference type="ARBA" id="ARBA00022840"/>
    </source>
</evidence>
<dbReference type="GO" id="GO:0061631">
    <property type="term" value="F:ubiquitin conjugating enzyme activity"/>
    <property type="evidence" value="ECO:0007669"/>
    <property type="project" value="UniProtKB-EC"/>
</dbReference>
<reference evidence="9 10" key="1">
    <citation type="submission" date="2024-11" db="EMBL/GenBank/DDBJ databases">
        <title>Chromosome-level genome assembly of Eucalyptus globulus Labill. provides insights into its genome evolution.</title>
        <authorList>
            <person name="Li X."/>
        </authorList>
    </citation>
    <scope>NUCLEOTIDE SEQUENCE [LARGE SCALE GENOMIC DNA]</scope>
    <source>
        <strain evidence="9">CL2024</strain>
        <tissue evidence="9">Fresh tender leaves</tissue>
    </source>
</reference>
<evidence type="ECO:0000313" key="9">
    <source>
        <dbReference type="EMBL" id="KAL3747503.1"/>
    </source>
</evidence>
<sequence>MAQAARLSLRMQKELKLLLADPHPLASFPSLSPSSDLPSLSTILAQIEGPEESVYAGGVFKLRIQIPERYPFQPPSVTFQTPIYHPNIDNGGRICLDILNLPPKGAWQPSLNISTVLTSIGLLLSEPNPDDGLMCEASREYKYNRQAFDEKARYMTQKYAKAGASGSTCDNPCAELNSSPSLMEGDCSMKETHDRVNEFETVKKNVGGFTRKLSLICSSSSQRKDGDGDVNDKCNPSESVSNNEKCLDVDKARDEQGVREGSNCKTPDGMAQNSSLALREDVSQDNHSHDKVAVVPCYQSLSPHSLLRTSDPFLVQSQKHLDKSSTSEKEIVDCTLEKSFSEQLHPSTASGLCQLFSGVEAEMLKMPQSLPSNVLDNSSKSSTEMLQNGRQTVVESQNDLSGNKCDGSASTKRKKLCLGGRQHSLGLKGSYQKGDTEFKENLGPADKVELSGPLDPSMKRVAGQKSSSGPLTQLQESDKRNSQFSCSMAVSRDCFDSKLVKPDYGQRTKRFDRDRNVKYAEEITEKGLKELPTPDSVIVLDSDDSEDEGKSSLMAKSVLARKRITNAKFRA</sequence>
<evidence type="ECO:0000259" key="8">
    <source>
        <dbReference type="PROSITE" id="PS50127"/>
    </source>
</evidence>
<feature type="region of interest" description="Disordered" evidence="7">
    <location>
        <begin position="385"/>
        <end position="412"/>
    </location>
</feature>
<gene>
    <name evidence="9" type="ORF">ACJRO7_016314</name>
</gene>
<evidence type="ECO:0000256" key="3">
    <source>
        <dbReference type="ARBA" id="ARBA00022741"/>
    </source>
</evidence>
<dbReference type="FunFam" id="3.10.110.10:FF:000041">
    <property type="entry name" value="Ubiquitin-conjugating enzyme E2 T"/>
    <property type="match status" value="1"/>
</dbReference>
<organism evidence="9 10">
    <name type="scientific">Eucalyptus globulus</name>
    <name type="common">Tasmanian blue gum</name>
    <dbReference type="NCBI Taxonomy" id="34317"/>
    <lineage>
        <taxon>Eukaryota</taxon>
        <taxon>Viridiplantae</taxon>
        <taxon>Streptophyta</taxon>
        <taxon>Embryophyta</taxon>
        <taxon>Tracheophyta</taxon>
        <taxon>Spermatophyta</taxon>
        <taxon>Magnoliopsida</taxon>
        <taxon>eudicotyledons</taxon>
        <taxon>Gunneridae</taxon>
        <taxon>Pentapetalae</taxon>
        <taxon>rosids</taxon>
        <taxon>malvids</taxon>
        <taxon>Myrtales</taxon>
        <taxon>Myrtaceae</taxon>
        <taxon>Myrtoideae</taxon>
        <taxon>Eucalypteae</taxon>
        <taxon>Eucalyptus</taxon>
    </lineage>
</organism>
<feature type="compositionally biased region" description="Basic and acidic residues" evidence="7">
    <location>
        <begin position="222"/>
        <end position="232"/>
    </location>
</feature>
<proteinExistence type="predicted"/>
<dbReference type="PROSITE" id="PS50127">
    <property type="entry name" value="UBC_2"/>
    <property type="match status" value="1"/>
</dbReference>
<feature type="compositionally biased region" description="Polar residues" evidence="7">
    <location>
        <begin position="464"/>
        <end position="475"/>
    </location>
</feature>
<dbReference type="GO" id="GO:0005524">
    <property type="term" value="F:ATP binding"/>
    <property type="evidence" value="ECO:0007669"/>
    <property type="project" value="UniProtKB-KW"/>
</dbReference>
<feature type="region of interest" description="Disordered" evidence="7">
    <location>
        <begin position="219"/>
        <end position="272"/>
    </location>
</feature>
<dbReference type="AlphaFoldDB" id="A0ABD3LAB3"/>
<dbReference type="PANTHER" id="PTHR24068">
    <property type="entry name" value="UBIQUITIN-CONJUGATING ENZYME E2"/>
    <property type="match status" value="1"/>
</dbReference>
<dbReference type="EMBL" id="JBJKBG010000003">
    <property type="protein sequence ID" value="KAL3747503.1"/>
    <property type="molecule type" value="Genomic_DNA"/>
</dbReference>
<feature type="active site" description="Glycyl thioester intermediate" evidence="6">
    <location>
        <position position="95"/>
    </location>
</feature>
<keyword evidence="2" id="KW-0808">Transferase</keyword>
<feature type="region of interest" description="Disordered" evidence="7">
    <location>
        <begin position="428"/>
        <end position="482"/>
    </location>
</feature>
<protein>
    <recommendedName>
        <fullName evidence="1">E2 ubiquitin-conjugating enzyme</fullName>
        <ecNumber evidence="1">2.3.2.23</ecNumber>
    </recommendedName>
</protein>
<evidence type="ECO:0000256" key="2">
    <source>
        <dbReference type="ARBA" id="ARBA00022679"/>
    </source>
</evidence>
<accession>A0ABD3LAB3</accession>
<dbReference type="InterPro" id="IPR023313">
    <property type="entry name" value="UBQ-conjugating_AS"/>
</dbReference>
<keyword evidence="4" id="KW-0833">Ubl conjugation pathway</keyword>
<evidence type="ECO:0000313" key="10">
    <source>
        <dbReference type="Proteomes" id="UP001634007"/>
    </source>
</evidence>
<feature type="compositionally biased region" description="Polar residues" evidence="7">
    <location>
        <begin position="385"/>
        <end position="401"/>
    </location>
</feature>
<dbReference type="Gene3D" id="3.10.110.10">
    <property type="entry name" value="Ubiquitin Conjugating Enzyme"/>
    <property type="match status" value="1"/>
</dbReference>
<dbReference type="EC" id="2.3.2.23" evidence="1"/>
<dbReference type="InterPro" id="IPR000608">
    <property type="entry name" value="UBC"/>
</dbReference>
<feature type="domain" description="UBC core" evidence="8">
    <location>
        <begin position="6"/>
        <end position="161"/>
    </location>
</feature>
<name>A0ABD3LAB3_EUCGL</name>
<evidence type="ECO:0000256" key="4">
    <source>
        <dbReference type="ARBA" id="ARBA00022786"/>
    </source>
</evidence>
<dbReference type="SMART" id="SM00212">
    <property type="entry name" value="UBCc"/>
    <property type="match status" value="1"/>
</dbReference>
<feature type="compositionally biased region" description="Polar residues" evidence="7">
    <location>
        <begin position="234"/>
        <end position="244"/>
    </location>
</feature>
<evidence type="ECO:0000256" key="6">
    <source>
        <dbReference type="PROSITE-ProRule" id="PRU10133"/>
    </source>
</evidence>
<feature type="compositionally biased region" description="Basic and acidic residues" evidence="7">
    <location>
        <begin position="245"/>
        <end position="258"/>
    </location>
</feature>
<dbReference type="Proteomes" id="UP001634007">
    <property type="component" value="Unassembled WGS sequence"/>
</dbReference>
<evidence type="ECO:0000256" key="1">
    <source>
        <dbReference type="ARBA" id="ARBA00012486"/>
    </source>
</evidence>
<keyword evidence="5" id="KW-0067">ATP-binding</keyword>
<comment type="caution">
    <text evidence="9">The sequence shown here is derived from an EMBL/GenBank/DDBJ whole genome shotgun (WGS) entry which is preliminary data.</text>
</comment>
<evidence type="ECO:0000256" key="7">
    <source>
        <dbReference type="SAM" id="MobiDB-lite"/>
    </source>
</evidence>
<dbReference type="CDD" id="cd23805">
    <property type="entry name" value="UBCc_UBE2T"/>
    <property type="match status" value="1"/>
</dbReference>